<feature type="transmembrane region" description="Helical" evidence="1">
    <location>
        <begin position="194"/>
        <end position="213"/>
    </location>
</feature>
<feature type="transmembrane region" description="Helical" evidence="1">
    <location>
        <begin position="87"/>
        <end position="108"/>
    </location>
</feature>
<dbReference type="EMBL" id="AOLG01000035">
    <property type="protein sequence ID" value="ELZ68608.1"/>
    <property type="molecule type" value="Genomic_DNA"/>
</dbReference>
<evidence type="ECO:0000256" key="1">
    <source>
        <dbReference type="SAM" id="Phobius"/>
    </source>
</evidence>
<protein>
    <recommendedName>
        <fullName evidence="4">DUF4386 domain-containing protein</fullName>
    </recommendedName>
</protein>
<dbReference type="InterPro" id="IPR025495">
    <property type="entry name" value="DUF4386"/>
</dbReference>
<feature type="transmembrane region" description="Helical" evidence="1">
    <location>
        <begin position="51"/>
        <end position="75"/>
    </location>
</feature>
<keyword evidence="3" id="KW-1185">Reference proteome</keyword>
<name>M0GAP4_HALPT</name>
<proteinExistence type="predicted"/>
<keyword evidence="1" id="KW-0812">Transmembrane</keyword>
<feature type="transmembrane region" description="Helical" evidence="1">
    <location>
        <begin position="139"/>
        <end position="159"/>
    </location>
</feature>
<dbReference type="Pfam" id="PF14329">
    <property type="entry name" value="DUF4386"/>
    <property type="match status" value="1"/>
</dbReference>
<feature type="transmembrane region" description="Helical" evidence="1">
    <location>
        <begin position="166"/>
        <end position="188"/>
    </location>
</feature>
<evidence type="ECO:0000313" key="3">
    <source>
        <dbReference type="Proteomes" id="UP000011559"/>
    </source>
</evidence>
<dbReference type="Proteomes" id="UP000011559">
    <property type="component" value="Unassembled WGS sequence"/>
</dbReference>
<evidence type="ECO:0008006" key="4">
    <source>
        <dbReference type="Google" id="ProtNLM"/>
    </source>
</evidence>
<keyword evidence="1" id="KW-1133">Transmembrane helix</keyword>
<accession>M0GAP4</accession>
<organism evidence="2 3">
    <name type="scientific">Haloferax prahovense (strain DSM 18310 / JCM 13924 / TL6)</name>
    <dbReference type="NCBI Taxonomy" id="1227461"/>
    <lineage>
        <taxon>Archaea</taxon>
        <taxon>Methanobacteriati</taxon>
        <taxon>Methanobacteriota</taxon>
        <taxon>Stenosarchaea group</taxon>
        <taxon>Halobacteria</taxon>
        <taxon>Halobacteriales</taxon>
        <taxon>Haloferacaceae</taxon>
        <taxon>Haloferax</taxon>
    </lineage>
</organism>
<comment type="caution">
    <text evidence="2">The sequence shown here is derived from an EMBL/GenBank/DDBJ whole genome shotgun (WGS) entry which is preliminary data.</text>
</comment>
<gene>
    <name evidence="2" type="ORF">C457_11406</name>
</gene>
<evidence type="ECO:0000313" key="2">
    <source>
        <dbReference type="EMBL" id="ELZ68608.1"/>
    </source>
</evidence>
<keyword evidence="1" id="KW-0472">Membrane</keyword>
<dbReference type="PATRIC" id="fig|1227461.3.peg.2235"/>
<reference evidence="2 3" key="1">
    <citation type="journal article" date="2014" name="PLoS Genet.">
        <title>Phylogenetically driven sequencing of extremely halophilic archaea reveals strategies for static and dynamic osmo-response.</title>
        <authorList>
            <person name="Becker E.A."/>
            <person name="Seitzer P.M."/>
            <person name="Tritt A."/>
            <person name="Larsen D."/>
            <person name="Krusor M."/>
            <person name="Yao A.I."/>
            <person name="Wu D."/>
            <person name="Madern D."/>
            <person name="Eisen J.A."/>
            <person name="Darling A.E."/>
            <person name="Facciotti M.T."/>
        </authorList>
    </citation>
    <scope>NUCLEOTIDE SEQUENCE [LARGE SCALE GENOMIC DNA]</scope>
    <source>
        <strain evidence="3">DSM 18310 / JCM 13924 / TL6</strain>
    </source>
</reference>
<feature type="transmembrane region" description="Helical" evidence="1">
    <location>
        <begin position="12"/>
        <end position="31"/>
    </location>
</feature>
<sequence>MRSASVIGGIGLLLMLVPALFGTLVVVKGLVTPGDATATALAIQDAAGAFRLGIVGLFAVAILDVIVAWALYTVFEPVNRRVSQLALLFRVVYAGVFVVAISQLVGVIGTLTDPGALAAYTTAQLHAQAMLGINAFHDIWNAGLLLFAVHLLLLGYLAYQADYVPTLVGILLVIAGFGYAIDSIGTVLVADYSLQVTIVTFVGEIVLIGWLLLRGRRVSVGAEEATLST</sequence>
<dbReference type="AlphaFoldDB" id="M0GAP4"/>